<keyword evidence="4" id="KW-1185">Reference proteome</keyword>
<organism evidence="3 4">
    <name type="scientific">Nocardiopsis rhodophaea</name>
    <dbReference type="NCBI Taxonomy" id="280238"/>
    <lineage>
        <taxon>Bacteria</taxon>
        <taxon>Bacillati</taxon>
        <taxon>Actinomycetota</taxon>
        <taxon>Actinomycetes</taxon>
        <taxon>Streptosporangiales</taxon>
        <taxon>Nocardiopsidaceae</taxon>
        <taxon>Nocardiopsis</taxon>
    </lineage>
</organism>
<keyword evidence="2" id="KW-0812">Transmembrane</keyword>
<proteinExistence type="predicted"/>
<dbReference type="EMBL" id="BAAAPC010000002">
    <property type="protein sequence ID" value="GAA1983000.1"/>
    <property type="molecule type" value="Genomic_DNA"/>
</dbReference>
<feature type="transmembrane region" description="Helical" evidence="2">
    <location>
        <begin position="119"/>
        <end position="137"/>
    </location>
</feature>
<sequence length="177" mass="18162">MGGGNAVSGRETMDEQWSRAPRYWDARPGTGPWEQAGGADSGAGPGSRAGSGPTAWTPSSPSARPYPRFEPPAAPGAPRVPGPPPCGPPARVGSAVAALVGAVLTLAFPIVFLVIGEPLLFLLMNIPGIVFGVMGLTKTADPAEVERHIGYTWACTLTYIALVVIIVSLMFAPVGTA</sequence>
<evidence type="ECO:0000313" key="3">
    <source>
        <dbReference type="EMBL" id="GAA1983000.1"/>
    </source>
</evidence>
<comment type="caution">
    <text evidence="3">The sequence shown here is derived from an EMBL/GenBank/DDBJ whole genome shotgun (WGS) entry which is preliminary data.</text>
</comment>
<dbReference type="Proteomes" id="UP001501585">
    <property type="component" value="Unassembled WGS sequence"/>
</dbReference>
<feature type="region of interest" description="Disordered" evidence="1">
    <location>
        <begin position="1"/>
        <end position="85"/>
    </location>
</feature>
<evidence type="ECO:0000313" key="4">
    <source>
        <dbReference type="Proteomes" id="UP001501585"/>
    </source>
</evidence>
<name>A0ABN2SBW3_9ACTN</name>
<evidence type="ECO:0000256" key="2">
    <source>
        <dbReference type="SAM" id="Phobius"/>
    </source>
</evidence>
<gene>
    <name evidence="3" type="ORF">GCM10009799_05250</name>
</gene>
<feature type="compositionally biased region" description="Pro residues" evidence="1">
    <location>
        <begin position="68"/>
        <end position="85"/>
    </location>
</feature>
<reference evidence="3 4" key="1">
    <citation type="journal article" date="2019" name="Int. J. Syst. Evol. Microbiol.">
        <title>The Global Catalogue of Microorganisms (GCM) 10K type strain sequencing project: providing services to taxonomists for standard genome sequencing and annotation.</title>
        <authorList>
            <consortium name="The Broad Institute Genomics Platform"/>
            <consortium name="The Broad Institute Genome Sequencing Center for Infectious Disease"/>
            <person name="Wu L."/>
            <person name="Ma J."/>
        </authorList>
    </citation>
    <scope>NUCLEOTIDE SEQUENCE [LARGE SCALE GENOMIC DNA]</scope>
    <source>
        <strain evidence="3 4">JCM 15313</strain>
    </source>
</reference>
<feature type="compositionally biased region" description="Gly residues" evidence="1">
    <location>
        <begin position="39"/>
        <end position="49"/>
    </location>
</feature>
<feature type="transmembrane region" description="Helical" evidence="2">
    <location>
        <begin position="149"/>
        <end position="172"/>
    </location>
</feature>
<protein>
    <submittedName>
        <fullName evidence="3">Uncharacterized protein</fullName>
    </submittedName>
</protein>
<feature type="transmembrane region" description="Helical" evidence="2">
    <location>
        <begin position="92"/>
        <end position="113"/>
    </location>
</feature>
<keyword evidence="2" id="KW-0472">Membrane</keyword>
<evidence type="ECO:0000256" key="1">
    <source>
        <dbReference type="SAM" id="MobiDB-lite"/>
    </source>
</evidence>
<feature type="compositionally biased region" description="Basic and acidic residues" evidence="1">
    <location>
        <begin position="11"/>
        <end position="25"/>
    </location>
</feature>
<keyword evidence="2" id="KW-1133">Transmembrane helix</keyword>
<accession>A0ABN2SBW3</accession>